<protein>
    <submittedName>
        <fullName evidence="1">Uncharacterized protein</fullName>
    </submittedName>
</protein>
<evidence type="ECO:0000313" key="2">
    <source>
        <dbReference type="Proteomes" id="UP001176429"/>
    </source>
</evidence>
<organism evidence="1 2">
    <name type="scientific">Hymenobacter aranciens</name>
    <dbReference type="NCBI Taxonomy" id="3063996"/>
    <lineage>
        <taxon>Bacteria</taxon>
        <taxon>Pseudomonadati</taxon>
        <taxon>Bacteroidota</taxon>
        <taxon>Cytophagia</taxon>
        <taxon>Cytophagales</taxon>
        <taxon>Hymenobacteraceae</taxon>
        <taxon>Hymenobacter</taxon>
    </lineage>
</organism>
<keyword evidence="2" id="KW-1185">Reference proteome</keyword>
<accession>A0ABT9B9I9</accession>
<proteinExistence type="predicted"/>
<sequence length="183" mass="19572">MMATKRSTDVRMSYLNTVIGGTANEDYSVSGIQRIALAPRSSIATITKSTSGGSITDLTMVDTAKFYEVTFIPDTAKLGDVYTVQGTNRYMAQSLSFTIFGNDDATIAAGKKIHLGRFYSALFQRADGKWYLLGDSMGLNCSVGTANDDGDDSNRPFTLSGKNLGHALPVTDPTVVDLIETGS</sequence>
<dbReference type="RefSeq" id="WP_305005641.1">
    <property type="nucleotide sequence ID" value="NZ_JAUQSY010000003.1"/>
</dbReference>
<reference evidence="1" key="1">
    <citation type="submission" date="2023-07" db="EMBL/GenBank/DDBJ databases">
        <authorList>
            <person name="Kim M.K."/>
        </authorList>
    </citation>
    <scope>NUCLEOTIDE SEQUENCE</scope>
    <source>
        <strain evidence="1">ASUV-10-1</strain>
    </source>
</reference>
<evidence type="ECO:0000313" key="1">
    <source>
        <dbReference type="EMBL" id="MDO7874328.1"/>
    </source>
</evidence>
<comment type="caution">
    <text evidence="1">The sequence shown here is derived from an EMBL/GenBank/DDBJ whole genome shotgun (WGS) entry which is preliminary data.</text>
</comment>
<dbReference type="Proteomes" id="UP001176429">
    <property type="component" value="Unassembled WGS sequence"/>
</dbReference>
<dbReference type="EMBL" id="JAUQSY010000003">
    <property type="protein sequence ID" value="MDO7874328.1"/>
    <property type="molecule type" value="Genomic_DNA"/>
</dbReference>
<name>A0ABT9B9I9_9BACT</name>
<gene>
    <name evidence="1" type="ORF">Q5H93_06255</name>
</gene>